<feature type="region of interest" description="Disordered" evidence="1">
    <location>
        <begin position="393"/>
        <end position="412"/>
    </location>
</feature>
<evidence type="ECO:0008006" key="4">
    <source>
        <dbReference type="Google" id="ProtNLM"/>
    </source>
</evidence>
<dbReference type="GO" id="GO:0005794">
    <property type="term" value="C:Golgi apparatus"/>
    <property type="evidence" value="ECO:0007669"/>
    <property type="project" value="TreeGrafter"/>
</dbReference>
<dbReference type="Gene3D" id="1.25.40.10">
    <property type="entry name" value="Tetratricopeptide repeat domain"/>
    <property type="match status" value="1"/>
</dbReference>
<keyword evidence="3" id="KW-1185">Reference proteome</keyword>
<reference evidence="2 3" key="1">
    <citation type="submission" date="2015-07" db="EMBL/GenBank/DDBJ databases">
        <title>Comparative genomics of the Sigatoka disease complex on banana suggests a link between parallel evolutionary changes in Pseudocercospora fijiensis and Pseudocercospora eumusae and increased virulence on the banana host.</title>
        <authorList>
            <person name="Chang T.-C."/>
            <person name="Salvucci A."/>
            <person name="Crous P.W."/>
            <person name="Stergiopoulos I."/>
        </authorList>
    </citation>
    <scope>NUCLEOTIDE SEQUENCE [LARGE SCALE GENOMIC DNA]</scope>
    <source>
        <strain evidence="2 3">CBS 114824</strain>
    </source>
</reference>
<dbReference type="GO" id="GO:0030008">
    <property type="term" value="C:TRAPP complex"/>
    <property type="evidence" value="ECO:0007669"/>
    <property type="project" value="TreeGrafter"/>
</dbReference>
<dbReference type="PANTHER" id="PTHR21581:SF6">
    <property type="entry name" value="TRAFFICKING PROTEIN PARTICLE COMPLEX SUBUNIT 12"/>
    <property type="match status" value="1"/>
</dbReference>
<dbReference type="AlphaFoldDB" id="A0A139HCD8"/>
<feature type="compositionally biased region" description="Pro residues" evidence="1">
    <location>
        <begin position="41"/>
        <end position="51"/>
    </location>
</feature>
<protein>
    <recommendedName>
        <fullName evidence="4">Trafficking protein particle complex subunit 12</fullName>
    </recommendedName>
</protein>
<dbReference type="EMBL" id="LFZN01000081">
    <property type="protein sequence ID" value="KXT00049.1"/>
    <property type="molecule type" value="Genomic_DNA"/>
</dbReference>
<evidence type="ECO:0000313" key="3">
    <source>
        <dbReference type="Proteomes" id="UP000070133"/>
    </source>
</evidence>
<feature type="region of interest" description="Disordered" evidence="1">
    <location>
        <begin position="1"/>
        <end position="60"/>
    </location>
</feature>
<accession>A0A139HCD8</accession>
<evidence type="ECO:0000256" key="1">
    <source>
        <dbReference type="SAM" id="MobiDB-lite"/>
    </source>
</evidence>
<organism evidence="2 3">
    <name type="scientific">Pseudocercospora eumusae</name>
    <dbReference type="NCBI Taxonomy" id="321146"/>
    <lineage>
        <taxon>Eukaryota</taxon>
        <taxon>Fungi</taxon>
        <taxon>Dikarya</taxon>
        <taxon>Ascomycota</taxon>
        <taxon>Pezizomycotina</taxon>
        <taxon>Dothideomycetes</taxon>
        <taxon>Dothideomycetidae</taxon>
        <taxon>Mycosphaerellales</taxon>
        <taxon>Mycosphaerellaceae</taxon>
        <taxon>Pseudocercospora</taxon>
    </lineage>
</organism>
<dbReference type="STRING" id="321146.A0A139HCD8"/>
<dbReference type="SUPFAM" id="SSF48452">
    <property type="entry name" value="TPR-like"/>
    <property type="match status" value="1"/>
</dbReference>
<name>A0A139HCD8_9PEZI</name>
<comment type="caution">
    <text evidence="2">The sequence shown here is derived from an EMBL/GenBank/DDBJ whole genome shotgun (WGS) entry which is preliminary data.</text>
</comment>
<dbReference type="InterPro" id="IPR011990">
    <property type="entry name" value="TPR-like_helical_dom_sf"/>
</dbReference>
<proteinExistence type="predicted"/>
<gene>
    <name evidence="2" type="ORF">AC578_4860</name>
</gene>
<feature type="compositionally biased region" description="Low complexity" evidence="1">
    <location>
        <begin position="1"/>
        <end position="10"/>
    </location>
</feature>
<dbReference type="OrthoDB" id="428342at2759"/>
<sequence>MHSASASASAPSPPGSVRRHARNISLEAAVHDPLAASAPPTSAPTPPPLQPPDTVLPERPRPTVDLRFLQNPDTYHALTTEDIPTAFLNSSHTPPSHASLPHLLQAGHFRRAADASLKTIFQCMPDATEEILSLLYTRLACLILISRPDLAAAEAVPLTDVLARNTAAAQDLVPLIPWPLRLLLVRLQSIGAADGGRRGIMALYALAGEVRHQLRSAQAAQNDSETALWSDRLHDLGLRVCDALVEMGELETATRHLGTLLNVERDELAYRKALLRMRLGDVGGARRSASRLVDEERKRSFEALLQVADADYDHAVQSWQSLLADQPHEMFALNAAVSLLYTGRITSARDVLEDLAHQLPIFPTLLFNLATVYELCTERAAERKTSLAIQAAARNPGPESGGWERASFEFKL</sequence>
<dbReference type="Proteomes" id="UP000070133">
    <property type="component" value="Unassembled WGS sequence"/>
</dbReference>
<dbReference type="PANTHER" id="PTHR21581">
    <property type="entry name" value="D-ALANYL-D-ALANINE CARBOXYPEPTIDASE"/>
    <property type="match status" value="1"/>
</dbReference>
<evidence type="ECO:0000313" key="2">
    <source>
        <dbReference type="EMBL" id="KXT00049.1"/>
    </source>
</evidence>